<evidence type="ECO:0000313" key="3">
    <source>
        <dbReference type="Proteomes" id="UP000240400"/>
    </source>
</evidence>
<organism evidence="2 3">
    <name type="scientific">Staphylococcus nepalensis</name>
    <dbReference type="NCBI Taxonomy" id="214473"/>
    <lineage>
        <taxon>Bacteria</taxon>
        <taxon>Bacillati</taxon>
        <taxon>Bacillota</taxon>
        <taxon>Bacilli</taxon>
        <taxon>Bacillales</taxon>
        <taxon>Staphylococcaceae</taxon>
        <taxon>Staphylococcus</taxon>
    </lineage>
</organism>
<sequence length="137" mass="15114">LTEYAVYNIWGNLTGGQGGWSGQSVERALEGYQYSHTMSYVIMKDLYLKGVGYGSSFVAETYHDFGYVGMMFGSIVIGLLIALFTRMLTGKHILVIAAALIMARMMLFIPRASTIAFIIDTFSPANIFTVLVIFGLE</sequence>
<dbReference type="RefSeq" id="WP_142402161.1">
    <property type="nucleotide sequence ID" value="NZ_PZHR01001108.1"/>
</dbReference>
<dbReference type="Pfam" id="PF14296">
    <property type="entry name" value="O-ag_pol_Wzy"/>
    <property type="match status" value="1"/>
</dbReference>
<feature type="transmembrane region" description="Helical" evidence="1">
    <location>
        <begin position="92"/>
        <end position="109"/>
    </location>
</feature>
<keyword evidence="1" id="KW-0472">Membrane</keyword>
<feature type="transmembrane region" description="Helical" evidence="1">
    <location>
        <begin position="115"/>
        <end position="136"/>
    </location>
</feature>
<feature type="non-terminal residue" evidence="2">
    <location>
        <position position="1"/>
    </location>
</feature>
<accession>A0A2T4RYU3</accession>
<keyword evidence="1" id="KW-1133">Transmembrane helix</keyword>
<comment type="caution">
    <text evidence="2">The sequence shown here is derived from an EMBL/GenBank/DDBJ whole genome shotgun (WGS) entry which is preliminary data.</text>
</comment>
<reference evidence="2 3" key="1">
    <citation type="journal article" date="2016" name="Front. Microbiol.">
        <title>Comprehensive Phylogenetic Analysis of Bovine Non-aureus Staphylococci Species Based on Whole-Genome Sequencing.</title>
        <authorList>
            <person name="Naushad S."/>
            <person name="Barkema H.W."/>
            <person name="Luby C."/>
            <person name="Condas L.A."/>
            <person name="Nobrega D.B."/>
            <person name="Carson D.A."/>
            <person name="De Buck J."/>
        </authorList>
    </citation>
    <scope>NUCLEOTIDE SEQUENCE [LARGE SCALE GENOMIC DNA]</scope>
    <source>
        <strain evidence="2 3">SNUC 4337</strain>
    </source>
</reference>
<dbReference type="AlphaFoldDB" id="A0A2T4RYU3"/>
<feature type="non-terminal residue" evidence="2">
    <location>
        <position position="137"/>
    </location>
</feature>
<dbReference type="InterPro" id="IPR029468">
    <property type="entry name" value="O-ag_pol_Wzy"/>
</dbReference>
<gene>
    <name evidence="2" type="ORF">BUZ61_19050</name>
</gene>
<protein>
    <submittedName>
        <fullName evidence="2">Oligosaccharide repeat unit polymerase</fullName>
    </submittedName>
</protein>
<feature type="transmembrane region" description="Helical" evidence="1">
    <location>
        <begin position="65"/>
        <end position="85"/>
    </location>
</feature>
<dbReference type="Proteomes" id="UP000240400">
    <property type="component" value="Unassembled WGS sequence"/>
</dbReference>
<name>A0A2T4RYU3_9STAP</name>
<proteinExistence type="predicted"/>
<evidence type="ECO:0000313" key="2">
    <source>
        <dbReference type="EMBL" id="PTK36312.1"/>
    </source>
</evidence>
<evidence type="ECO:0000256" key="1">
    <source>
        <dbReference type="SAM" id="Phobius"/>
    </source>
</evidence>
<dbReference type="EMBL" id="PZHR01001108">
    <property type="protein sequence ID" value="PTK36312.1"/>
    <property type="molecule type" value="Genomic_DNA"/>
</dbReference>
<keyword evidence="1" id="KW-0812">Transmembrane</keyword>
<dbReference type="OrthoDB" id="1938692at2"/>
<dbReference type="NCBIfam" id="TIGR04370">
    <property type="entry name" value="glyco_rpt_poly"/>
    <property type="match status" value="1"/>
</dbReference>